<evidence type="ECO:0000256" key="20">
    <source>
        <dbReference type="ARBA" id="ARBA00032584"/>
    </source>
</evidence>
<sequence length="729" mass="83467">MCVLGDRRERERRRYCQYLVVVMGKSESQMDIVERNPQKTKKSWKSWSSLEIGLTTIVVLLMIVVIALIALYATRKDKTCTTPSCVSAAARIVANMDQTADPCKNFYQYACGGWLKKHVIPETSSRYSTFDILRDELEVILKDVLEKPDNGDPEAIKKAKTLYKSCTNQTAIESKGGTPLISMITGVLDWPVAVDNWDENYSKNWTLETVLSTLTARFGKRVIIDFFVGTDDKNSNVYIIHIDQPHLGLPSRDYFECTGAYKETCQAYSMFMRNVATLVRKDKGLTINSSQIEDDMNMVLEFEKELANATTKSVDRTDPNQLYHKMTLQNLTANFPITVDTKEFSWKDFTNEILSTVNLHVTDNEPIVVYAPEYLEKLAPILSKYKPRVLQNYVIWRQVMDLVGSLSSTYKETRAAFRKVEELIEQIREVFVQNLHELSWMDEQTKRKAEEKARAIRQRIGYPPDIKDDAKLNSEYKMLNFSINEYFTNILNNMELGQQKNLKKLRQKVNKEVWISGAAVVNAFYSSSRNQIVFPAGILQPPFFEKGQPSALNFGAIGMVIGHEITHGFDDNGRNFDKEGNLMDWWTKQSAKNFKALSQCMIYEYGNFSWDLAGGQHLSGINTLGENIADNGGIRQAYKAYQLHVKKSGMDSLLPGIDLNDNQLFFLNFAQVWCGIYRPEYAVNSIKTDVHSPGKFRVLGSLQNFEEFSNAFHCTKNDYMNPEQKCRVW</sequence>
<keyword evidence="11" id="KW-0479">Metal-binding</keyword>
<evidence type="ECO:0000256" key="13">
    <source>
        <dbReference type="ARBA" id="ARBA00022833"/>
    </source>
</evidence>
<dbReference type="PANTHER" id="PTHR11733">
    <property type="entry name" value="ZINC METALLOPROTEASE FAMILY M13 NEPRILYSIN-RELATED"/>
    <property type="match status" value="1"/>
</dbReference>
<keyword evidence="16" id="KW-0449">Lipoprotein</keyword>
<comment type="subcellular location">
    <subcellularLocation>
        <location evidence="3">Cell membrane</location>
        <topology evidence="3">Single-pass type II membrane protein</topology>
    </subcellularLocation>
</comment>
<dbReference type="PANTHER" id="PTHR11733:SF114">
    <property type="entry name" value="NEPRILYSIN"/>
    <property type="match status" value="1"/>
</dbReference>
<evidence type="ECO:0000256" key="25">
    <source>
        <dbReference type="SAM" id="Phobius"/>
    </source>
</evidence>
<evidence type="ECO:0000256" key="16">
    <source>
        <dbReference type="ARBA" id="ARBA00023288"/>
    </source>
</evidence>
<evidence type="ECO:0000256" key="4">
    <source>
        <dbReference type="ARBA" id="ARBA00007357"/>
    </source>
</evidence>
<dbReference type="OrthoDB" id="6475849at2759"/>
<dbReference type="Pfam" id="PF05649">
    <property type="entry name" value="Peptidase_M13_N"/>
    <property type="match status" value="1"/>
</dbReference>
<evidence type="ECO:0000256" key="24">
    <source>
        <dbReference type="ARBA" id="ARBA00049470"/>
    </source>
</evidence>
<evidence type="ECO:0000256" key="6">
    <source>
        <dbReference type="ARBA" id="ARBA00022077"/>
    </source>
</evidence>
<evidence type="ECO:0000256" key="3">
    <source>
        <dbReference type="ARBA" id="ARBA00004401"/>
    </source>
</evidence>
<dbReference type="CDD" id="cd08662">
    <property type="entry name" value="M13"/>
    <property type="match status" value="1"/>
</dbReference>
<evidence type="ECO:0000256" key="18">
    <source>
        <dbReference type="ARBA" id="ARBA00031362"/>
    </source>
</evidence>
<evidence type="ECO:0000256" key="8">
    <source>
        <dbReference type="ARBA" id="ARBA00022553"/>
    </source>
</evidence>
<dbReference type="OMA" id="RNHDAWY"/>
<comment type="catalytic activity">
    <reaction evidence="23">
        <text>neurotensin + H2O = neurotensin(1-11) + L-isoleucyl-L-leucine</text>
        <dbReference type="Rhea" id="RHEA:71475"/>
        <dbReference type="ChEBI" id="CHEBI:15377"/>
        <dbReference type="ChEBI" id="CHEBI:147362"/>
        <dbReference type="ChEBI" id="CHEBI:190704"/>
        <dbReference type="ChEBI" id="CHEBI:190706"/>
    </reaction>
    <physiologicalReaction direction="left-to-right" evidence="23">
        <dbReference type="Rhea" id="RHEA:71476"/>
    </physiologicalReaction>
</comment>
<dbReference type="InterPro" id="IPR018497">
    <property type="entry name" value="Peptidase_M13_C"/>
</dbReference>
<keyword evidence="29" id="KW-1185">Reference proteome</keyword>
<dbReference type="GO" id="GO:0005886">
    <property type="term" value="C:plasma membrane"/>
    <property type="evidence" value="ECO:0007669"/>
    <property type="project" value="UniProtKB-SubCell"/>
</dbReference>
<evidence type="ECO:0000256" key="9">
    <source>
        <dbReference type="ARBA" id="ARBA00022670"/>
    </source>
</evidence>
<evidence type="ECO:0000256" key="21">
    <source>
        <dbReference type="ARBA" id="ARBA00047638"/>
    </source>
</evidence>
<keyword evidence="10" id="KW-0519">Myristate</keyword>
<comment type="catalytic activity">
    <reaction evidence="21">
        <text>neurotensin + H2O = neurotensin(1-10) + L-tyrosyl-L-isoleucyl-L-leucine</text>
        <dbReference type="Rhea" id="RHEA:71479"/>
        <dbReference type="ChEBI" id="CHEBI:15377"/>
        <dbReference type="ChEBI" id="CHEBI:147362"/>
        <dbReference type="ChEBI" id="CHEBI:190705"/>
        <dbReference type="ChEBI" id="CHEBI:190707"/>
    </reaction>
    <physiologicalReaction direction="left-to-right" evidence="21">
        <dbReference type="Rhea" id="RHEA:71480"/>
    </physiologicalReaction>
</comment>
<evidence type="ECO:0000313" key="29">
    <source>
        <dbReference type="Proteomes" id="UP000287033"/>
    </source>
</evidence>
<evidence type="ECO:0000256" key="19">
    <source>
        <dbReference type="ARBA" id="ARBA00031486"/>
    </source>
</evidence>
<evidence type="ECO:0000256" key="23">
    <source>
        <dbReference type="ARBA" id="ARBA00049273"/>
    </source>
</evidence>
<evidence type="ECO:0000256" key="11">
    <source>
        <dbReference type="ARBA" id="ARBA00022723"/>
    </source>
</evidence>
<keyword evidence="14" id="KW-0735">Signal-anchor</keyword>
<dbReference type="GO" id="GO:0097242">
    <property type="term" value="P:amyloid-beta clearance"/>
    <property type="evidence" value="ECO:0007669"/>
    <property type="project" value="TreeGrafter"/>
</dbReference>
<name>A0A401RNL7_CHIPU</name>
<dbReference type="AlphaFoldDB" id="A0A401RNL7"/>
<comment type="catalytic activity">
    <reaction evidence="1">
        <text>Preferential cleavage of polypeptides between hydrophobic residues, particularly with Phe or Tyr at P1'.</text>
        <dbReference type="EC" id="3.4.24.11"/>
    </reaction>
</comment>
<dbReference type="PROSITE" id="PS51885">
    <property type="entry name" value="NEPRILYSIN"/>
    <property type="match status" value="1"/>
</dbReference>
<evidence type="ECO:0000313" key="28">
    <source>
        <dbReference type="EMBL" id="GCC19787.1"/>
    </source>
</evidence>
<keyword evidence="25" id="KW-0812">Transmembrane</keyword>
<evidence type="ECO:0000256" key="22">
    <source>
        <dbReference type="ARBA" id="ARBA00048093"/>
    </source>
</evidence>
<dbReference type="PRINTS" id="PR00786">
    <property type="entry name" value="NEPRILYSIN"/>
</dbReference>
<dbReference type="EMBL" id="BEZZ01001602">
    <property type="protein sequence ID" value="GCC19787.1"/>
    <property type="molecule type" value="Genomic_DNA"/>
</dbReference>
<reference evidence="28 29" key="1">
    <citation type="journal article" date="2018" name="Nat. Ecol. Evol.">
        <title>Shark genomes provide insights into elasmobranch evolution and the origin of vertebrates.</title>
        <authorList>
            <person name="Hara Y"/>
            <person name="Yamaguchi K"/>
            <person name="Onimaru K"/>
            <person name="Kadota M"/>
            <person name="Koyanagi M"/>
            <person name="Keeley SD"/>
            <person name="Tatsumi K"/>
            <person name="Tanaka K"/>
            <person name="Motone F"/>
            <person name="Kageyama Y"/>
            <person name="Nozu R"/>
            <person name="Adachi N"/>
            <person name="Nishimura O"/>
            <person name="Nakagawa R"/>
            <person name="Tanegashima C"/>
            <person name="Kiyatake I"/>
            <person name="Matsumoto R"/>
            <person name="Murakumo K"/>
            <person name="Nishida K"/>
            <person name="Terakita A"/>
            <person name="Kuratani S"/>
            <person name="Sato K"/>
            <person name="Hyodo S Kuraku.S."/>
        </authorList>
    </citation>
    <scope>NUCLEOTIDE SEQUENCE [LARGE SCALE GENOMIC DNA]</scope>
</reference>
<keyword evidence="13" id="KW-0862">Zinc</keyword>
<evidence type="ECO:0000259" key="27">
    <source>
        <dbReference type="Pfam" id="PF05649"/>
    </source>
</evidence>
<evidence type="ECO:0000256" key="12">
    <source>
        <dbReference type="ARBA" id="ARBA00022801"/>
    </source>
</evidence>
<keyword evidence="15" id="KW-0482">Metalloprotease</keyword>
<dbReference type="InterPro" id="IPR024079">
    <property type="entry name" value="MetalloPept_cat_dom_sf"/>
</dbReference>
<dbReference type="Proteomes" id="UP000287033">
    <property type="component" value="Unassembled WGS sequence"/>
</dbReference>
<evidence type="ECO:0000256" key="2">
    <source>
        <dbReference type="ARBA" id="ARBA00001947"/>
    </source>
</evidence>
<evidence type="ECO:0000256" key="5">
    <source>
        <dbReference type="ARBA" id="ARBA00012521"/>
    </source>
</evidence>
<keyword evidence="12" id="KW-0378">Hydrolase</keyword>
<dbReference type="InterPro" id="IPR000718">
    <property type="entry name" value="Peptidase_M13"/>
</dbReference>
<dbReference type="Gene3D" id="3.40.390.10">
    <property type="entry name" value="Collagenase (Catalytic Domain)"/>
    <property type="match status" value="2"/>
</dbReference>
<evidence type="ECO:0000256" key="10">
    <source>
        <dbReference type="ARBA" id="ARBA00022707"/>
    </source>
</evidence>
<proteinExistence type="inferred from homology"/>
<dbReference type="STRING" id="137246.A0A401RNL7"/>
<keyword evidence="25" id="KW-1133">Transmembrane helix</keyword>
<feature type="domain" description="Peptidase M13 N-terminal" evidence="27">
    <location>
        <begin position="102"/>
        <end position="419"/>
    </location>
</feature>
<dbReference type="GO" id="GO:0004222">
    <property type="term" value="F:metalloendopeptidase activity"/>
    <property type="evidence" value="ECO:0007669"/>
    <property type="project" value="UniProtKB-EC"/>
</dbReference>
<evidence type="ECO:0000256" key="1">
    <source>
        <dbReference type="ARBA" id="ARBA00000716"/>
    </source>
</evidence>
<comment type="similarity">
    <text evidence="4">Belongs to the peptidase M13 family.</text>
</comment>
<comment type="catalytic activity">
    <reaction evidence="24">
        <text>substance P + H2O = substance P(1-9) + L-Leu-L-Met-NH2</text>
        <dbReference type="Rhea" id="RHEA:71459"/>
        <dbReference type="ChEBI" id="CHEBI:15377"/>
        <dbReference type="ChEBI" id="CHEBI:190692"/>
        <dbReference type="ChEBI" id="CHEBI:190693"/>
        <dbReference type="ChEBI" id="CHEBI:190700"/>
    </reaction>
    <physiologicalReaction direction="left-to-right" evidence="24">
        <dbReference type="Rhea" id="RHEA:71460"/>
    </physiologicalReaction>
</comment>
<feature type="transmembrane region" description="Helical" evidence="25">
    <location>
        <begin position="52"/>
        <end position="73"/>
    </location>
</feature>
<dbReference type="InterPro" id="IPR008753">
    <property type="entry name" value="Peptidase_M13_N"/>
</dbReference>
<evidence type="ECO:0000256" key="17">
    <source>
        <dbReference type="ARBA" id="ARBA00031127"/>
    </source>
</evidence>
<dbReference type="EC" id="3.4.24.11" evidence="5"/>
<dbReference type="GO" id="GO:0016485">
    <property type="term" value="P:protein processing"/>
    <property type="evidence" value="ECO:0007669"/>
    <property type="project" value="TreeGrafter"/>
</dbReference>
<gene>
    <name evidence="28" type="ORF">chiPu_0018531</name>
</gene>
<evidence type="ECO:0000256" key="15">
    <source>
        <dbReference type="ARBA" id="ARBA00023049"/>
    </source>
</evidence>
<evidence type="ECO:0000256" key="14">
    <source>
        <dbReference type="ARBA" id="ARBA00022968"/>
    </source>
</evidence>
<dbReference type="GO" id="GO:0046872">
    <property type="term" value="F:metal ion binding"/>
    <property type="evidence" value="ECO:0007669"/>
    <property type="project" value="UniProtKB-KW"/>
</dbReference>
<keyword evidence="9" id="KW-0645">Protease</keyword>
<dbReference type="Pfam" id="PF01431">
    <property type="entry name" value="Peptidase_M13"/>
    <property type="match status" value="1"/>
</dbReference>
<comment type="catalytic activity">
    <reaction evidence="22">
        <text>substance P + H2O = substance P(1-7) + L-Phe-Gly-L-Leu-L-Met-NH2</text>
        <dbReference type="Rhea" id="RHEA:71467"/>
        <dbReference type="ChEBI" id="CHEBI:15377"/>
        <dbReference type="ChEBI" id="CHEBI:190692"/>
        <dbReference type="ChEBI" id="CHEBI:190695"/>
        <dbReference type="ChEBI" id="CHEBI:190698"/>
    </reaction>
    <physiologicalReaction direction="left-to-right" evidence="22">
        <dbReference type="Rhea" id="RHEA:71468"/>
    </physiologicalReaction>
</comment>
<keyword evidence="7" id="KW-1003">Cell membrane</keyword>
<comment type="cofactor">
    <cofactor evidence="2">
        <name>Zn(2+)</name>
        <dbReference type="ChEBI" id="CHEBI:29105"/>
    </cofactor>
</comment>
<keyword evidence="25" id="KW-0472">Membrane</keyword>
<dbReference type="SUPFAM" id="SSF55486">
    <property type="entry name" value="Metalloproteases ('zincins'), catalytic domain"/>
    <property type="match status" value="1"/>
</dbReference>
<evidence type="ECO:0000259" key="26">
    <source>
        <dbReference type="Pfam" id="PF01431"/>
    </source>
</evidence>
<evidence type="ECO:0000256" key="7">
    <source>
        <dbReference type="ARBA" id="ARBA00022475"/>
    </source>
</evidence>
<comment type="caution">
    <text evidence="28">The sequence shown here is derived from an EMBL/GenBank/DDBJ whole genome shotgun (WGS) entry which is preliminary data.</text>
</comment>
<protein>
    <recommendedName>
        <fullName evidence="6">Neprilysin</fullName>
        <ecNumber evidence="5">3.4.24.11</ecNumber>
    </recommendedName>
    <alternativeName>
        <fullName evidence="20">Atriopeptidase</fullName>
    </alternativeName>
    <alternativeName>
        <fullName evidence="18">Enkephalinase</fullName>
    </alternativeName>
    <alternativeName>
        <fullName evidence="17">Neutral endopeptidase 24.11</fullName>
    </alternativeName>
    <alternativeName>
        <fullName evidence="19">Skin fibroblast elastase</fullName>
    </alternativeName>
</protein>
<keyword evidence="8" id="KW-0597">Phosphoprotein</keyword>
<feature type="domain" description="Peptidase M13 C-terminal" evidence="26">
    <location>
        <begin position="522"/>
        <end position="728"/>
    </location>
</feature>
<organism evidence="28 29">
    <name type="scientific">Chiloscyllium punctatum</name>
    <name type="common">Brownbanded bambooshark</name>
    <name type="synonym">Hemiscyllium punctatum</name>
    <dbReference type="NCBI Taxonomy" id="137246"/>
    <lineage>
        <taxon>Eukaryota</taxon>
        <taxon>Metazoa</taxon>
        <taxon>Chordata</taxon>
        <taxon>Craniata</taxon>
        <taxon>Vertebrata</taxon>
        <taxon>Chondrichthyes</taxon>
        <taxon>Elasmobranchii</taxon>
        <taxon>Galeomorphii</taxon>
        <taxon>Galeoidea</taxon>
        <taxon>Orectolobiformes</taxon>
        <taxon>Hemiscylliidae</taxon>
        <taxon>Chiloscyllium</taxon>
    </lineage>
</organism>
<accession>A0A401RNL7</accession>